<proteinExistence type="predicted"/>
<dbReference type="EMBL" id="KL367578">
    <property type="protein sequence ID" value="KFD63209.1"/>
    <property type="molecule type" value="Genomic_DNA"/>
</dbReference>
<evidence type="ECO:0000313" key="3">
    <source>
        <dbReference type="Proteomes" id="UP000030764"/>
    </source>
</evidence>
<dbReference type="EMBL" id="KL363307">
    <property type="protein sequence ID" value="KFD47994.1"/>
    <property type="molecule type" value="Genomic_DNA"/>
</dbReference>
<organism evidence="2">
    <name type="scientific">Trichuris suis</name>
    <name type="common">pig whipworm</name>
    <dbReference type="NCBI Taxonomy" id="68888"/>
    <lineage>
        <taxon>Eukaryota</taxon>
        <taxon>Metazoa</taxon>
        <taxon>Ecdysozoa</taxon>
        <taxon>Nematoda</taxon>
        <taxon>Enoplea</taxon>
        <taxon>Dorylaimia</taxon>
        <taxon>Trichinellida</taxon>
        <taxon>Trichuridae</taxon>
        <taxon>Trichuris</taxon>
    </lineage>
</organism>
<reference evidence="2 3" key="1">
    <citation type="journal article" date="2014" name="Nat. Genet.">
        <title>Genome and transcriptome of the porcine whipworm Trichuris suis.</title>
        <authorList>
            <person name="Jex A.R."/>
            <person name="Nejsum P."/>
            <person name="Schwarz E.M."/>
            <person name="Hu L."/>
            <person name="Young N.D."/>
            <person name="Hall R.S."/>
            <person name="Korhonen P.K."/>
            <person name="Liao S."/>
            <person name="Thamsborg S."/>
            <person name="Xia J."/>
            <person name="Xu P."/>
            <person name="Wang S."/>
            <person name="Scheerlinck J.P."/>
            <person name="Hofmann A."/>
            <person name="Sternberg P.W."/>
            <person name="Wang J."/>
            <person name="Gasser R.B."/>
        </authorList>
    </citation>
    <scope>NUCLEOTIDE SEQUENCE [LARGE SCALE GENOMIC DNA]</scope>
    <source>
        <strain evidence="2">DCEP-RM93F</strain>
        <strain evidence="1">DCEP-RM93M</strain>
    </source>
</reference>
<dbReference type="Proteomes" id="UP000030764">
    <property type="component" value="Unassembled WGS sequence"/>
</dbReference>
<sequence>MLIDIRTNSEREEYIFCDVLGRALIQIFSRYASRRQSIHYGRRDMTDDRAGAIVNLSIRIVPGGEGSVQLETHPHP</sequence>
<dbReference type="AlphaFoldDB" id="A0A085N163"/>
<dbReference type="Proteomes" id="UP000030758">
    <property type="component" value="Unassembled WGS sequence"/>
</dbReference>
<evidence type="ECO:0000313" key="2">
    <source>
        <dbReference type="EMBL" id="KFD63209.1"/>
    </source>
</evidence>
<name>A0A085N163_9BILA</name>
<feature type="non-terminal residue" evidence="2">
    <location>
        <position position="76"/>
    </location>
</feature>
<accession>A0A085N163</accession>
<evidence type="ECO:0000313" key="1">
    <source>
        <dbReference type="EMBL" id="KFD47994.1"/>
    </source>
</evidence>
<keyword evidence="3" id="KW-1185">Reference proteome</keyword>
<protein>
    <submittedName>
        <fullName evidence="2">Uncharacterized protein</fullName>
    </submittedName>
</protein>
<gene>
    <name evidence="1" type="ORF">M513_11122</name>
    <name evidence="2" type="ORF">M514_11122</name>
</gene>